<organism evidence="9">
    <name type="scientific">Caldithrix abyssi</name>
    <dbReference type="NCBI Taxonomy" id="187145"/>
    <lineage>
        <taxon>Bacteria</taxon>
        <taxon>Pseudomonadati</taxon>
        <taxon>Calditrichota</taxon>
        <taxon>Calditrichia</taxon>
        <taxon>Calditrichales</taxon>
        <taxon>Calditrichaceae</taxon>
        <taxon>Caldithrix</taxon>
    </lineage>
</organism>
<evidence type="ECO:0000256" key="2">
    <source>
        <dbReference type="ARBA" id="ARBA00004613"/>
    </source>
</evidence>
<keyword evidence="5" id="KW-0732">Signal</keyword>
<proteinExistence type="predicted"/>
<dbReference type="InterPro" id="IPR001547">
    <property type="entry name" value="Glyco_hydro_5"/>
</dbReference>
<name>A0A7V5H2Q9_CALAY</name>
<dbReference type="Pfam" id="PF26410">
    <property type="entry name" value="GH5_mannosidase"/>
    <property type="match status" value="1"/>
</dbReference>
<dbReference type="SUPFAM" id="SSF51445">
    <property type="entry name" value="(Trans)glycosidases"/>
    <property type="match status" value="1"/>
</dbReference>
<evidence type="ECO:0000256" key="4">
    <source>
        <dbReference type="ARBA" id="ARBA00022525"/>
    </source>
</evidence>
<accession>A0A7V5H2Q9</accession>
<keyword evidence="4" id="KW-0964">Secreted</keyword>
<dbReference type="AlphaFoldDB" id="A0A7V5H2Q9"/>
<evidence type="ECO:0000256" key="6">
    <source>
        <dbReference type="ARBA" id="ARBA00022801"/>
    </source>
</evidence>
<comment type="subcellular location">
    <subcellularLocation>
        <location evidence="2">Secreted</location>
    </subcellularLocation>
</comment>
<dbReference type="PANTHER" id="PTHR31451">
    <property type="match status" value="1"/>
</dbReference>
<protein>
    <recommendedName>
        <fullName evidence="3">mannan endo-1,4-beta-mannosidase</fullName>
        <ecNumber evidence="3">3.2.1.78</ecNumber>
    </recommendedName>
</protein>
<evidence type="ECO:0000256" key="7">
    <source>
        <dbReference type="ARBA" id="ARBA00023295"/>
    </source>
</evidence>
<dbReference type="InterPro" id="IPR045053">
    <property type="entry name" value="MAN-like"/>
</dbReference>
<feature type="non-terminal residue" evidence="9">
    <location>
        <position position="377"/>
    </location>
</feature>
<dbReference type="PANTHER" id="PTHR31451:SF39">
    <property type="entry name" value="MANNAN ENDO-1,4-BETA-MANNOSIDASE 1"/>
    <property type="match status" value="1"/>
</dbReference>
<reference evidence="9" key="1">
    <citation type="journal article" date="2020" name="mSystems">
        <title>Genome- and Community-Level Interaction Insights into Carbon Utilization and Element Cycling Functions of Hydrothermarchaeota in Hydrothermal Sediment.</title>
        <authorList>
            <person name="Zhou Z."/>
            <person name="Liu Y."/>
            <person name="Xu W."/>
            <person name="Pan J."/>
            <person name="Luo Z.H."/>
            <person name="Li M."/>
        </authorList>
    </citation>
    <scope>NUCLEOTIDE SEQUENCE [LARGE SCALE GENOMIC DNA]</scope>
    <source>
        <strain evidence="9">HyVt-76</strain>
    </source>
</reference>
<dbReference type="GO" id="GO:0000272">
    <property type="term" value="P:polysaccharide catabolic process"/>
    <property type="evidence" value="ECO:0007669"/>
    <property type="project" value="InterPro"/>
</dbReference>
<evidence type="ECO:0000313" key="9">
    <source>
        <dbReference type="EMBL" id="HHE54675.1"/>
    </source>
</evidence>
<evidence type="ECO:0000259" key="8">
    <source>
        <dbReference type="Pfam" id="PF26410"/>
    </source>
</evidence>
<comment type="caution">
    <text evidence="9">The sequence shown here is derived from an EMBL/GenBank/DDBJ whole genome shotgun (WGS) entry which is preliminary data.</text>
</comment>
<evidence type="ECO:0000256" key="3">
    <source>
        <dbReference type="ARBA" id="ARBA00012706"/>
    </source>
</evidence>
<dbReference type="EMBL" id="DRTD01000200">
    <property type="protein sequence ID" value="HHE54675.1"/>
    <property type="molecule type" value="Genomic_DNA"/>
</dbReference>
<keyword evidence="6" id="KW-0378">Hydrolase</keyword>
<dbReference type="Gene3D" id="3.20.20.80">
    <property type="entry name" value="Glycosidases"/>
    <property type="match status" value="1"/>
</dbReference>
<feature type="domain" description="Glycoside hydrolase family 5" evidence="8">
    <location>
        <begin position="74"/>
        <end position="241"/>
    </location>
</feature>
<dbReference type="GO" id="GO:0016985">
    <property type="term" value="F:mannan endo-1,4-beta-mannosidase activity"/>
    <property type="evidence" value="ECO:0007669"/>
    <property type="project" value="TreeGrafter"/>
</dbReference>
<dbReference type="Proteomes" id="UP000886111">
    <property type="component" value="Unassembled WGS sequence"/>
</dbReference>
<dbReference type="InterPro" id="IPR017853">
    <property type="entry name" value="GH"/>
</dbReference>
<sequence>MESIKKAWILVMVAFTVLQAGVFKNFVQVRDGCLTDGGQKLQFFSMNIPNLLLIEDNMPFTEKNPWRLPNRFEIYDALLSIKQMGGQVARTYTITVSRKDDPPGTSKHVLEPGRLNEQAFSVLDTVLAVANELGVRLIIPLVDNWKWMGGIGQYAAFRGKQADDFWHDEQLKADFKQTVQKILLRKNSVTGVLYKDDPAIMIWELGNELRSCPLEWIEEMAAFIKSIDPNHLINDGRQSRDIKDDVLLSPHVDVLSTHHYEGDPQKMLEHIEQNVKQIAGRKPYYLGEFGFISSSGMRAVIERVKGEGLSGALLWSLRFHNRDGGFYWHSEPLGGGLFKAYHWPGFASGQAYDEQGVFELLKQFNEVNFDILPEIKL</sequence>
<comment type="catalytic activity">
    <reaction evidence="1">
        <text>Random hydrolysis of (1-&gt;4)-beta-D-mannosidic linkages in mannans, galactomannans and glucomannans.</text>
        <dbReference type="EC" id="3.2.1.78"/>
    </reaction>
</comment>
<dbReference type="EC" id="3.2.1.78" evidence="3"/>
<evidence type="ECO:0000256" key="5">
    <source>
        <dbReference type="ARBA" id="ARBA00022729"/>
    </source>
</evidence>
<keyword evidence="7" id="KW-0326">Glycosidase</keyword>
<gene>
    <name evidence="9" type="ORF">ENL21_02755</name>
</gene>
<dbReference type="GO" id="GO:0005576">
    <property type="term" value="C:extracellular region"/>
    <property type="evidence" value="ECO:0007669"/>
    <property type="project" value="UniProtKB-SubCell"/>
</dbReference>
<evidence type="ECO:0000256" key="1">
    <source>
        <dbReference type="ARBA" id="ARBA00001678"/>
    </source>
</evidence>